<feature type="transmembrane region" description="Helical" evidence="5">
    <location>
        <begin position="46"/>
        <end position="69"/>
    </location>
</feature>
<evidence type="ECO:0000256" key="4">
    <source>
        <dbReference type="ARBA" id="ARBA00023136"/>
    </source>
</evidence>
<evidence type="ECO:0000313" key="8">
    <source>
        <dbReference type="Proteomes" id="UP000008207"/>
    </source>
</evidence>
<accession>B8IPB6</accession>
<comment type="subcellular location">
    <subcellularLocation>
        <location evidence="1">Membrane</location>
        <topology evidence="1">Multi-pass membrane protein</topology>
    </subcellularLocation>
</comment>
<feature type="transmembrane region" description="Helical" evidence="5">
    <location>
        <begin position="89"/>
        <end position="113"/>
    </location>
</feature>
<evidence type="ECO:0000259" key="6">
    <source>
        <dbReference type="Pfam" id="PF04138"/>
    </source>
</evidence>
<sequence>MSRLPLPARRAPPLRPLAALPPAIRFLFAGGTAAALNWLARFPLSLVLPFWLAVWTAAGLGMVAGFILYRRFVFPYSARPLRLEIRDFIAVNLATSVVVTGAAELVRIALAPWWDGEAALAFAHAAAIAAGAVLNFLGHRSVTFRSASTGPRRGTGAPDAVQSGL</sequence>
<dbReference type="OrthoDB" id="7060875at2"/>
<keyword evidence="2 5" id="KW-0812">Transmembrane</keyword>
<dbReference type="AlphaFoldDB" id="B8IPB6"/>
<dbReference type="STRING" id="460265.Mnod_5592"/>
<gene>
    <name evidence="7" type="ordered locus">Mnod_5592</name>
</gene>
<dbReference type="KEGG" id="mno:Mnod_5592"/>
<reference evidence="7 8" key="1">
    <citation type="submission" date="2009-01" db="EMBL/GenBank/DDBJ databases">
        <title>Complete sequence of chromosome of Methylobacterium nodulans ORS 2060.</title>
        <authorList>
            <consortium name="US DOE Joint Genome Institute"/>
            <person name="Lucas S."/>
            <person name="Copeland A."/>
            <person name="Lapidus A."/>
            <person name="Glavina del Rio T."/>
            <person name="Dalin E."/>
            <person name="Tice H."/>
            <person name="Bruce D."/>
            <person name="Goodwin L."/>
            <person name="Pitluck S."/>
            <person name="Sims D."/>
            <person name="Brettin T."/>
            <person name="Detter J.C."/>
            <person name="Han C."/>
            <person name="Larimer F."/>
            <person name="Land M."/>
            <person name="Hauser L."/>
            <person name="Kyrpides N."/>
            <person name="Ivanova N."/>
            <person name="Marx C.J."/>
            <person name="Richardson P."/>
        </authorList>
    </citation>
    <scope>NUCLEOTIDE SEQUENCE [LARGE SCALE GENOMIC DNA]</scope>
    <source>
        <strain evidence="8">LMG 21967 / CNCM I-2342 / ORS 2060</strain>
    </source>
</reference>
<keyword evidence="8" id="KW-1185">Reference proteome</keyword>
<feature type="domain" description="GtrA/DPMS transmembrane" evidence="6">
    <location>
        <begin position="25"/>
        <end position="144"/>
    </location>
</feature>
<dbReference type="HOGENOM" id="CLU_121804_1_0_5"/>
<evidence type="ECO:0000313" key="7">
    <source>
        <dbReference type="EMBL" id="ACL60434.1"/>
    </source>
</evidence>
<dbReference type="Proteomes" id="UP000008207">
    <property type="component" value="Chromosome"/>
</dbReference>
<dbReference type="GO" id="GO:0000271">
    <property type="term" value="P:polysaccharide biosynthetic process"/>
    <property type="evidence" value="ECO:0007669"/>
    <property type="project" value="InterPro"/>
</dbReference>
<protein>
    <recommendedName>
        <fullName evidence="6">GtrA/DPMS transmembrane domain-containing protein</fullName>
    </recommendedName>
</protein>
<name>B8IPB6_METNO</name>
<evidence type="ECO:0000256" key="3">
    <source>
        <dbReference type="ARBA" id="ARBA00022989"/>
    </source>
</evidence>
<keyword evidence="3 5" id="KW-1133">Transmembrane helix</keyword>
<dbReference type="InterPro" id="IPR007267">
    <property type="entry name" value="GtrA_DPMS_TM"/>
</dbReference>
<organism evidence="7 8">
    <name type="scientific">Methylobacterium nodulans (strain LMG 21967 / CNCM I-2342 / ORS 2060)</name>
    <dbReference type="NCBI Taxonomy" id="460265"/>
    <lineage>
        <taxon>Bacteria</taxon>
        <taxon>Pseudomonadati</taxon>
        <taxon>Pseudomonadota</taxon>
        <taxon>Alphaproteobacteria</taxon>
        <taxon>Hyphomicrobiales</taxon>
        <taxon>Methylobacteriaceae</taxon>
        <taxon>Methylobacterium</taxon>
    </lineage>
</organism>
<dbReference type="EMBL" id="CP001349">
    <property type="protein sequence ID" value="ACL60434.1"/>
    <property type="molecule type" value="Genomic_DNA"/>
</dbReference>
<dbReference type="Pfam" id="PF04138">
    <property type="entry name" value="GtrA_DPMS_TM"/>
    <property type="match status" value="1"/>
</dbReference>
<dbReference type="RefSeq" id="WP_015932038.1">
    <property type="nucleotide sequence ID" value="NC_011894.1"/>
</dbReference>
<feature type="transmembrane region" description="Helical" evidence="5">
    <location>
        <begin position="119"/>
        <end position="138"/>
    </location>
</feature>
<dbReference type="eggNOG" id="COG2246">
    <property type="taxonomic scope" value="Bacteria"/>
</dbReference>
<keyword evidence="4 5" id="KW-0472">Membrane</keyword>
<evidence type="ECO:0000256" key="5">
    <source>
        <dbReference type="SAM" id="Phobius"/>
    </source>
</evidence>
<evidence type="ECO:0000256" key="1">
    <source>
        <dbReference type="ARBA" id="ARBA00004141"/>
    </source>
</evidence>
<proteinExistence type="predicted"/>
<evidence type="ECO:0000256" key="2">
    <source>
        <dbReference type="ARBA" id="ARBA00022692"/>
    </source>
</evidence>
<dbReference type="GO" id="GO:0016020">
    <property type="term" value="C:membrane"/>
    <property type="evidence" value="ECO:0007669"/>
    <property type="project" value="UniProtKB-SubCell"/>
</dbReference>